<dbReference type="GO" id="GO:0005737">
    <property type="term" value="C:cytoplasm"/>
    <property type="evidence" value="ECO:0007669"/>
    <property type="project" value="UniProtKB-SubCell"/>
</dbReference>
<dbReference type="InterPro" id="IPR005881">
    <property type="entry name" value="Ser_O-AcTrfase"/>
</dbReference>
<dbReference type="InterPro" id="IPR045304">
    <property type="entry name" value="LbH_SAT"/>
</dbReference>
<evidence type="ECO:0000256" key="12">
    <source>
        <dbReference type="ARBA" id="ARBA00049486"/>
    </source>
</evidence>
<dbReference type="Proteomes" id="UP000292120">
    <property type="component" value="Unassembled WGS sequence"/>
</dbReference>
<keyword evidence="8 13" id="KW-0808">Transferase</keyword>
<evidence type="ECO:0000256" key="5">
    <source>
        <dbReference type="ARBA" id="ARBA00018522"/>
    </source>
</evidence>
<dbReference type="InterPro" id="IPR053376">
    <property type="entry name" value="Serine_acetyltransferase"/>
</dbReference>
<gene>
    <name evidence="13" type="primary">cysE</name>
    <name evidence="13" type="ORF">EYS42_03865</name>
</gene>
<dbReference type="EC" id="2.3.1.30" evidence="4"/>
<dbReference type="InterPro" id="IPR042122">
    <property type="entry name" value="Ser_AcTrfase_N_sf"/>
</dbReference>
<evidence type="ECO:0000256" key="11">
    <source>
        <dbReference type="ARBA" id="ARBA00023315"/>
    </source>
</evidence>
<keyword evidence="9" id="KW-0677">Repeat</keyword>
<evidence type="ECO:0000256" key="4">
    <source>
        <dbReference type="ARBA" id="ARBA00013266"/>
    </source>
</evidence>
<keyword evidence="14" id="KW-1185">Reference proteome</keyword>
<dbReference type="FunFam" id="1.10.3130.10:FF:000003">
    <property type="entry name" value="Serine acetyltransferase"/>
    <property type="match status" value="1"/>
</dbReference>
<evidence type="ECO:0000256" key="9">
    <source>
        <dbReference type="ARBA" id="ARBA00022737"/>
    </source>
</evidence>
<keyword evidence="11 13" id="KW-0012">Acyltransferase</keyword>
<evidence type="ECO:0000256" key="1">
    <source>
        <dbReference type="ARBA" id="ARBA00004496"/>
    </source>
</evidence>
<evidence type="ECO:0000256" key="8">
    <source>
        <dbReference type="ARBA" id="ARBA00022679"/>
    </source>
</evidence>
<evidence type="ECO:0000256" key="10">
    <source>
        <dbReference type="ARBA" id="ARBA00023192"/>
    </source>
</evidence>
<reference evidence="13 14" key="1">
    <citation type="submission" date="2019-02" db="EMBL/GenBank/DDBJ databases">
        <title>Aquabacterium sp. strain KMB7.</title>
        <authorList>
            <person name="Chen W.-M."/>
        </authorList>
    </citation>
    <scope>NUCLEOTIDE SEQUENCE [LARGE SCALE GENOMIC DNA]</scope>
    <source>
        <strain evidence="13 14">KMB7</strain>
    </source>
</reference>
<dbReference type="AlphaFoldDB" id="A0A4Q9H1D4"/>
<dbReference type="CDD" id="cd03354">
    <property type="entry name" value="LbH_SAT"/>
    <property type="match status" value="1"/>
</dbReference>
<evidence type="ECO:0000256" key="6">
    <source>
        <dbReference type="ARBA" id="ARBA00022490"/>
    </source>
</evidence>
<dbReference type="GO" id="GO:0009001">
    <property type="term" value="F:serine O-acetyltransferase activity"/>
    <property type="evidence" value="ECO:0007669"/>
    <property type="project" value="UniProtKB-EC"/>
</dbReference>
<keyword evidence="6" id="KW-0963">Cytoplasm</keyword>
<dbReference type="PANTHER" id="PTHR42811">
    <property type="entry name" value="SERINE ACETYLTRANSFERASE"/>
    <property type="match status" value="1"/>
</dbReference>
<comment type="similarity">
    <text evidence="3">Belongs to the transferase hexapeptide repeat family.</text>
</comment>
<evidence type="ECO:0000256" key="7">
    <source>
        <dbReference type="ARBA" id="ARBA00022605"/>
    </source>
</evidence>
<name>A0A4Q9H1D4_9BURK</name>
<keyword evidence="10" id="KW-0198">Cysteine biosynthesis</keyword>
<comment type="caution">
    <text evidence="13">The sequence shown here is derived from an EMBL/GenBank/DDBJ whole genome shotgun (WGS) entry which is preliminary data.</text>
</comment>
<dbReference type="EMBL" id="SIXI01000002">
    <property type="protein sequence ID" value="TBO32351.1"/>
    <property type="molecule type" value="Genomic_DNA"/>
</dbReference>
<evidence type="ECO:0000313" key="14">
    <source>
        <dbReference type="Proteomes" id="UP000292120"/>
    </source>
</evidence>
<dbReference type="NCBIfam" id="NF041874">
    <property type="entry name" value="EPS_EpsC"/>
    <property type="match status" value="1"/>
</dbReference>
<dbReference type="SUPFAM" id="SSF51161">
    <property type="entry name" value="Trimeric LpxA-like enzymes"/>
    <property type="match status" value="1"/>
</dbReference>
<dbReference type="Pfam" id="PF00132">
    <property type="entry name" value="Hexapep"/>
    <property type="match status" value="1"/>
</dbReference>
<dbReference type="NCBIfam" id="TIGR01172">
    <property type="entry name" value="cysE"/>
    <property type="match status" value="1"/>
</dbReference>
<dbReference type="Gene3D" id="1.10.3130.10">
    <property type="entry name" value="serine acetyltransferase, domain 1"/>
    <property type="match status" value="1"/>
</dbReference>
<dbReference type="InterPro" id="IPR001451">
    <property type="entry name" value="Hexapep"/>
</dbReference>
<protein>
    <recommendedName>
        <fullName evidence="5">Serine acetyltransferase</fullName>
        <ecNumber evidence="4">2.3.1.30</ecNumber>
    </recommendedName>
</protein>
<dbReference type="OrthoDB" id="9801456at2"/>
<evidence type="ECO:0000313" key="13">
    <source>
        <dbReference type="EMBL" id="TBO32351.1"/>
    </source>
</evidence>
<comment type="pathway">
    <text evidence="2">Amino-acid biosynthesis; L-cysteine biosynthesis; L-cysteine from L-serine: step 1/2.</text>
</comment>
<proteinExistence type="inferred from homology"/>
<accession>A0A4Q9H1D4</accession>
<dbReference type="RefSeq" id="WP_130966567.1">
    <property type="nucleotide sequence ID" value="NZ_SIXI01000002.1"/>
</dbReference>
<comment type="subcellular location">
    <subcellularLocation>
        <location evidence="1">Cytoplasm</location>
    </subcellularLocation>
</comment>
<organism evidence="13 14">
    <name type="scientific">Aquabacterium lacunae</name>
    <dbReference type="NCBI Taxonomy" id="2528630"/>
    <lineage>
        <taxon>Bacteria</taxon>
        <taxon>Pseudomonadati</taxon>
        <taxon>Pseudomonadota</taxon>
        <taxon>Betaproteobacteria</taxon>
        <taxon>Burkholderiales</taxon>
        <taxon>Aquabacterium</taxon>
    </lineage>
</organism>
<evidence type="ECO:0000256" key="3">
    <source>
        <dbReference type="ARBA" id="ARBA00007274"/>
    </source>
</evidence>
<dbReference type="Gene3D" id="2.160.10.10">
    <property type="entry name" value="Hexapeptide repeat proteins"/>
    <property type="match status" value="1"/>
</dbReference>
<keyword evidence="7" id="KW-0028">Amino-acid biosynthesis</keyword>
<dbReference type="FunFam" id="2.160.10.10:FF:000007">
    <property type="entry name" value="Serine acetyltransferase"/>
    <property type="match status" value="1"/>
</dbReference>
<sequence length="266" mass="28511">MFFARLREDIACILERDPAARTAWEVLTCYPGLHALAMHRAANWCWRHGLKWLGRWISHWGRFLTGIEIHPGATVGRRVFIDHGMGVVVGETAEIGDDCTIYQGVTLGGTSLSKGAKRHPTLGKGVIVGANAQVLGGFTVGDGARVGSNAVVVKPVPPGATAVGNPARIIVGKQQVMDEKQAEREATATRMGFSAYGVTEGDDPLSQALKGLIDNAGGHEHQITLLWQAVEKLAACAQSEVGRDCMPSDALKTEHFDAEGLNRLVK</sequence>
<dbReference type="InterPro" id="IPR011004">
    <property type="entry name" value="Trimer_LpxA-like_sf"/>
</dbReference>
<comment type="catalytic activity">
    <reaction evidence="12">
        <text>L-serine + acetyl-CoA = O-acetyl-L-serine + CoA</text>
        <dbReference type="Rhea" id="RHEA:24560"/>
        <dbReference type="ChEBI" id="CHEBI:33384"/>
        <dbReference type="ChEBI" id="CHEBI:57287"/>
        <dbReference type="ChEBI" id="CHEBI:57288"/>
        <dbReference type="ChEBI" id="CHEBI:58340"/>
        <dbReference type="EC" id="2.3.1.30"/>
    </reaction>
</comment>
<dbReference type="GO" id="GO:0006535">
    <property type="term" value="P:cysteine biosynthetic process from serine"/>
    <property type="evidence" value="ECO:0007669"/>
    <property type="project" value="InterPro"/>
</dbReference>
<evidence type="ECO:0000256" key="2">
    <source>
        <dbReference type="ARBA" id="ARBA00004876"/>
    </source>
</evidence>